<protein>
    <submittedName>
        <fullName evidence="2">Uncharacterized protein</fullName>
    </submittedName>
</protein>
<name>A0ABR2I9J1_9PEZI</name>
<feature type="region of interest" description="Disordered" evidence="1">
    <location>
        <begin position="309"/>
        <end position="363"/>
    </location>
</feature>
<reference evidence="2 3" key="1">
    <citation type="journal article" date="2024" name="IMA Fungus">
        <title>Apiospora arundinis, a panoply of carbohydrate-active enzymes and secondary metabolites.</title>
        <authorList>
            <person name="Sorensen T."/>
            <person name="Petersen C."/>
            <person name="Muurmann A.T."/>
            <person name="Christiansen J.V."/>
            <person name="Brundto M.L."/>
            <person name="Overgaard C.K."/>
            <person name="Boysen A.T."/>
            <person name="Wollenberg R.D."/>
            <person name="Larsen T.O."/>
            <person name="Sorensen J.L."/>
            <person name="Nielsen K.L."/>
            <person name="Sondergaard T.E."/>
        </authorList>
    </citation>
    <scope>NUCLEOTIDE SEQUENCE [LARGE SCALE GENOMIC DNA]</scope>
    <source>
        <strain evidence="2 3">AAU 773</strain>
    </source>
</reference>
<evidence type="ECO:0000256" key="1">
    <source>
        <dbReference type="SAM" id="MobiDB-lite"/>
    </source>
</evidence>
<evidence type="ECO:0000313" key="2">
    <source>
        <dbReference type="EMBL" id="KAK8859668.1"/>
    </source>
</evidence>
<dbReference type="Proteomes" id="UP001390339">
    <property type="component" value="Unassembled WGS sequence"/>
</dbReference>
<keyword evidence="3" id="KW-1185">Reference proteome</keyword>
<comment type="caution">
    <text evidence="2">The sequence shown here is derived from an EMBL/GenBank/DDBJ whole genome shotgun (WGS) entry which is preliminary data.</text>
</comment>
<proteinExistence type="predicted"/>
<gene>
    <name evidence="2" type="ORF">PGQ11_010402</name>
</gene>
<dbReference type="EMBL" id="JAPCWZ010000006">
    <property type="protein sequence ID" value="KAK8859668.1"/>
    <property type="molecule type" value="Genomic_DNA"/>
</dbReference>
<feature type="compositionally biased region" description="Basic and acidic residues" evidence="1">
    <location>
        <begin position="309"/>
        <end position="327"/>
    </location>
</feature>
<accession>A0ABR2I9J1</accession>
<feature type="compositionally biased region" description="Basic residues" evidence="1">
    <location>
        <begin position="346"/>
        <end position="363"/>
    </location>
</feature>
<sequence>MNSSKDMLYLTIDEIRASVFTLAGPFLKSPHFLQGLQNLALPLLYVGRYPEPEDLQDFDPSELPEYSPWLASDVSEWLAELPSLQTLYLVVNHLFSVPFGAAGRRITRSPRAGAAAENSTAGRGVLVASRSKLRDLAASQPRDCYGFSDYNTFIAQWQWPIKFPQVLMPLIPAPSSPVPLNGHGPGTFGRGRNEYGFLPGLGGVEMPFERYDRFVKQVLSELHRVLALTHPSLVSNEENGDNNKAINIRLVVDLDSNANGIDPLKKLAEDGYMSEVGYDRHFCIEGCSVSDWYTDISGHDRNVKGFEDDAEAKRNESDPEFDAKDLDLDNLSDGSGPDSEYELPLKKAKTNKNKVKGKGRRQR</sequence>
<evidence type="ECO:0000313" key="3">
    <source>
        <dbReference type="Proteomes" id="UP001390339"/>
    </source>
</evidence>
<feature type="compositionally biased region" description="Low complexity" evidence="1">
    <location>
        <begin position="329"/>
        <end position="338"/>
    </location>
</feature>
<organism evidence="2 3">
    <name type="scientific">Apiospora arundinis</name>
    <dbReference type="NCBI Taxonomy" id="335852"/>
    <lineage>
        <taxon>Eukaryota</taxon>
        <taxon>Fungi</taxon>
        <taxon>Dikarya</taxon>
        <taxon>Ascomycota</taxon>
        <taxon>Pezizomycotina</taxon>
        <taxon>Sordariomycetes</taxon>
        <taxon>Xylariomycetidae</taxon>
        <taxon>Amphisphaeriales</taxon>
        <taxon>Apiosporaceae</taxon>
        <taxon>Apiospora</taxon>
    </lineage>
</organism>